<comment type="caution">
    <text evidence="2">The sequence shown here is derived from an EMBL/GenBank/DDBJ whole genome shotgun (WGS) entry which is preliminary data.</text>
</comment>
<proteinExistence type="predicted"/>
<evidence type="ECO:0000313" key="3">
    <source>
        <dbReference type="Proteomes" id="UP001335648"/>
    </source>
</evidence>
<feature type="region of interest" description="Disordered" evidence="1">
    <location>
        <begin position="45"/>
        <end position="68"/>
    </location>
</feature>
<sequence>MCPCISPHHHQQPNPTTPISCSHYSRVAFPSVLWFLIPKGVSGSVDTTGIQHHPSSRPLLPTAPSPTRAYAEEGSISTVAAAKHHITKEMRTSDSNHQEGR</sequence>
<dbReference type="AlphaFoldDB" id="A0AAN8B876"/>
<dbReference type="EMBL" id="JAULUE010002064">
    <property type="protein sequence ID" value="KAK5880378.1"/>
    <property type="molecule type" value="Genomic_DNA"/>
</dbReference>
<evidence type="ECO:0000256" key="1">
    <source>
        <dbReference type="SAM" id="MobiDB-lite"/>
    </source>
</evidence>
<keyword evidence="3" id="KW-1185">Reference proteome</keyword>
<evidence type="ECO:0000313" key="2">
    <source>
        <dbReference type="EMBL" id="KAK5880378.1"/>
    </source>
</evidence>
<accession>A0AAN8B876</accession>
<gene>
    <name evidence="2" type="ORF">CesoFtcFv8_023411</name>
</gene>
<reference evidence="2 3" key="1">
    <citation type="journal article" date="2023" name="Mol. Biol. Evol.">
        <title>Genomics of Secondarily Temperate Adaptation in the Only Non-Antarctic Icefish.</title>
        <authorList>
            <person name="Rivera-Colon A.G."/>
            <person name="Rayamajhi N."/>
            <person name="Minhas B.F."/>
            <person name="Madrigal G."/>
            <person name="Bilyk K.T."/>
            <person name="Yoon V."/>
            <person name="Hune M."/>
            <person name="Gregory S."/>
            <person name="Cheng C.H.C."/>
            <person name="Catchen J.M."/>
        </authorList>
    </citation>
    <scope>NUCLEOTIDE SEQUENCE [LARGE SCALE GENOMIC DNA]</scope>
    <source>
        <strain evidence="2">JC2023a</strain>
    </source>
</reference>
<name>A0AAN8B876_9TELE</name>
<organism evidence="2 3">
    <name type="scientific">Champsocephalus esox</name>
    <name type="common">pike icefish</name>
    <dbReference type="NCBI Taxonomy" id="159716"/>
    <lineage>
        <taxon>Eukaryota</taxon>
        <taxon>Metazoa</taxon>
        <taxon>Chordata</taxon>
        <taxon>Craniata</taxon>
        <taxon>Vertebrata</taxon>
        <taxon>Euteleostomi</taxon>
        <taxon>Actinopterygii</taxon>
        <taxon>Neopterygii</taxon>
        <taxon>Teleostei</taxon>
        <taxon>Neoteleostei</taxon>
        <taxon>Acanthomorphata</taxon>
        <taxon>Eupercaria</taxon>
        <taxon>Perciformes</taxon>
        <taxon>Notothenioidei</taxon>
        <taxon>Channichthyidae</taxon>
        <taxon>Champsocephalus</taxon>
    </lineage>
</organism>
<protein>
    <submittedName>
        <fullName evidence="2">Uncharacterized protein</fullName>
    </submittedName>
</protein>
<dbReference type="Proteomes" id="UP001335648">
    <property type="component" value="Unassembled WGS sequence"/>
</dbReference>